<evidence type="ECO:0000313" key="2">
    <source>
        <dbReference type="EMBL" id="EPB90737.1"/>
    </source>
</evidence>
<dbReference type="STRING" id="1220926.S2JQF1"/>
<evidence type="ECO:0000256" key="1">
    <source>
        <dbReference type="SAM" id="MobiDB-lite"/>
    </source>
</evidence>
<accession>S2JQF1</accession>
<organism evidence="2 3">
    <name type="scientific">Mucor circinelloides f. circinelloides (strain 1006PhL)</name>
    <name type="common">Mucormycosis agent</name>
    <name type="synonym">Calyptromyces circinelloides</name>
    <dbReference type="NCBI Taxonomy" id="1220926"/>
    <lineage>
        <taxon>Eukaryota</taxon>
        <taxon>Fungi</taxon>
        <taxon>Fungi incertae sedis</taxon>
        <taxon>Mucoromycota</taxon>
        <taxon>Mucoromycotina</taxon>
        <taxon>Mucoromycetes</taxon>
        <taxon>Mucorales</taxon>
        <taxon>Mucorineae</taxon>
        <taxon>Mucoraceae</taxon>
        <taxon>Mucor</taxon>
    </lineage>
</organism>
<proteinExistence type="predicted"/>
<dbReference type="OrthoDB" id="2290419at2759"/>
<sequence>MKDIKDSKEVAIANDTDVGEIDKETEVERNVESEVDCEAESDGVVIPNSVDSLGTIIEKEARQLHKLYSQNPNHLSNRDRKLMTAGLSSIPDLADQSHSSQRRLFSNEQWDYINLS</sequence>
<dbReference type="Proteomes" id="UP000014254">
    <property type="component" value="Unassembled WGS sequence"/>
</dbReference>
<feature type="compositionally biased region" description="Basic and acidic residues" evidence="1">
    <location>
        <begin position="20"/>
        <end position="32"/>
    </location>
</feature>
<keyword evidence="3" id="KW-1185">Reference proteome</keyword>
<name>S2JQF1_MUCC1</name>
<gene>
    <name evidence="2" type="ORF">HMPREF1544_02482</name>
</gene>
<protein>
    <submittedName>
        <fullName evidence="2">Uncharacterized protein</fullName>
    </submittedName>
</protein>
<evidence type="ECO:0000313" key="3">
    <source>
        <dbReference type="Proteomes" id="UP000014254"/>
    </source>
</evidence>
<dbReference type="AlphaFoldDB" id="S2JQF1"/>
<dbReference type="VEuPathDB" id="FungiDB:HMPREF1544_02482"/>
<feature type="region of interest" description="Disordered" evidence="1">
    <location>
        <begin position="15"/>
        <end position="38"/>
    </location>
</feature>
<reference evidence="3" key="1">
    <citation type="submission" date="2013-05" db="EMBL/GenBank/DDBJ databases">
        <title>The Genome sequence of Mucor circinelloides f. circinelloides 1006PhL.</title>
        <authorList>
            <consortium name="The Broad Institute Genomics Platform"/>
            <person name="Cuomo C."/>
            <person name="Earl A."/>
            <person name="Findley K."/>
            <person name="Lee S.C."/>
            <person name="Walker B."/>
            <person name="Young S."/>
            <person name="Zeng Q."/>
            <person name="Gargeya S."/>
            <person name="Fitzgerald M."/>
            <person name="Haas B."/>
            <person name="Abouelleil A."/>
            <person name="Allen A.W."/>
            <person name="Alvarado L."/>
            <person name="Arachchi H.M."/>
            <person name="Berlin A.M."/>
            <person name="Chapman S.B."/>
            <person name="Gainer-Dewar J."/>
            <person name="Goldberg J."/>
            <person name="Griggs A."/>
            <person name="Gujja S."/>
            <person name="Hansen M."/>
            <person name="Howarth C."/>
            <person name="Imamovic A."/>
            <person name="Ireland A."/>
            <person name="Larimer J."/>
            <person name="McCowan C."/>
            <person name="Murphy C."/>
            <person name="Pearson M."/>
            <person name="Poon T.W."/>
            <person name="Priest M."/>
            <person name="Roberts A."/>
            <person name="Saif S."/>
            <person name="Shea T."/>
            <person name="Sisk P."/>
            <person name="Sykes S."/>
            <person name="Wortman J."/>
            <person name="Nusbaum C."/>
            <person name="Birren B."/>
        </authorList>
    </citation>
    <scope>NUCLEOTIDE SEQUENCE [LARGE SCALE GENOMIC DNA]</scope>
    <source>
        <strain evidence="3">1006PhL</strain>
    </source>
</reference>
<dbReference type="InParanoid" id="S2JQF1"/>
<dbReference type="EMBL" id="KE123917">
    <property type="protein sequence ID" value="EPB90737.1"/>
    <property type="molecule type" value="Genomic_DNA"/>
</dbReference>